<organism evidence="1 2">
    <name type="scientific">Actinokineospora auranticolor</name>
    <dbReference type="NCBI Taxonomy" id="155976"/>
    <lineage>
        <taxon>Bacteria</taxon>
        <taxon>Bacillati</taxon>
        <taxon>Actinomycetota</taxon>
        <taxon>Actinomycetes</taxon>
        <taxon>Pseudonocardiales</taxon>
        <taxon>Pseudonocardiaceae</taxon>
        <taxon>Actinokineospora</taxon>
    </lineage>
</organism>
<evidence type="ECO:0008006" key="3">
    <source>
        <dbReference type="Google" id="ProtNLM"/>
    </source>
</evidence>
<sequence>MPYVDGLVLHLLRAALPTTVTVETELSDPLRRMPYVFADVVGGDEPLPAHLGLPLVDVESYTRGPKRHGADLAEAVRTALYTAWADQVVTPFGHLASFRTVSYPRALRLTGQPAEIHHYTGTYALGVRPPRA</sequence>
<proteinExistence type="predicted"/>
<evidence type="ECO:0000313" key="2">
    <source>
        <dbReference type="Proteomes" id="UP000239203"/>
    </source>
</evidence>
<accession>A0A2S6GE63</accession>
<dbReference type="OrthoDB" id="3689435at2"/>
<dbReference type="EMBL" id="PTIX01000027">
    <property type="protein sequence ID" value="PPK63524.1"/>
    <property type="molecule type" value="Genomic_DNA"/>
</dbReference>
<comment type="caution">
    <text evidence="1">The sequence shown here is derived from an EMBL/GenBank/DDBJ whole genome shotgun (WGS) entry which is preliminary data.</text>
</comment>
<dbReference type="AlphaFoldDB" id="A0A2S6GE63"/>
<dbReference type="RefSeq" id="WP_104482655.1">
    <property type="nucleotide sequence ID" value="NZ_CP154825.1"/>
</dbReference>
<protein>
    <recommendedName>
        <fullName evidence="3">Tail terminator</fullName>
    </recommendedName>
</protein>
<name>A0A2S6GE63_9PSEU</name>
<reference evidence="1 2" key="1">
    <citation type="submission" date="2018-02" db="EMBL/GenBank/DDBJ databases">
        <title>Genomic Encyclopedia of Archaeal and Bacterial Type Strains, Phase II (KMG-II): from individual species to whole genera.</title>
        <authorList>
            <person name="Goeker M."/>
        </authorList>
    </citation>
    <scope>NUCLEOTIDE SEQUENCE [LARGE SCALE GENOMIC DNA]</scope>
    <source>
        <strain evidence="1 2">YU 961-1</strain>
    </source>
</reference>
<dbReference type="Proteomes" id="UP000239203">
    <property type="component" value="Unassembled WGS sequence"/>
</dbReference>
<gene>
    <name evidence="1" type="ORF">CLV40_12751</name>
</gene>
<evidence type="ECO:0000313" key="1">
    <source>
        <dbReference type="EMBL" id="PPK63524.1"/>
    </source>
</evidence>
<keyword evidence="2" id="KW-1185">Reference proteome</keyword>